<organism evidence="3 4">
    <name type="scientific">Fusarium oxysporum f. sp. radicis-cucumerinum</name>
    <dbReference type="NCBI Taxonomy" id="327505"/>
    <lineage>
        <taxon>Eukaryota</taxon>
        <taxon>Fungi</taxon>
        <taxon>Dikarya</taxon>
        <taxon>Ascomycota</taxon>
        <taxon>Pezizomycotina</taxon>
        <taxon>Sordariomycetes</taxon>
        <taxon>Hypocreomycetidae</taxon>
        <taxon>Hypocreales</taxon>
        <taxon>Nectriaceae</taxon>
        <taxon>Fusarium</taxon>
        <taxon>Fusarium oxysporum species complex</taxon>
    </lineage>
</organism>
<feature type="transmembrane region" description="Helical" evidence="2">
    <location>
        <begin position="384"/>
        <end position="408"/>
    </location>
</feature>
<sequence>MDYAKNTRCEPRVNKEWGIGSKKGNRSARVPQQGLSDWLKKVEKPSKKANGGLRLIMGSCSTGEAKTAPLELSVPFTDDNFRNVLQTFHLPTATEWAILDDTPHFYKHTVNNDKNAVGFTMRIPTRRITSMNMALSVSYDASTRITSALLIGLNDEQQGFIDEQVSTLSNSSFHPLLLPTLLMCHYEFRLHNKVQQLYGDVVSIETLTGQTSMPSPELNDASLEVDLGDRALTRRVLGIAQVAIPAESETQALIQGIALIRQGLEVIDRLDRNQPALSQHPVEEIANTAAELLNYYLDCCDARANIALSDFEFLSKRADVLMNALYNYAAWDTAVATKRDSTSMKAIAVLTMFFLPATFFAAVFAMPVLDFSAPAGQSVIRDRFWIYCVLTASVTSLVLIIYYSYGLLHKKREDKRKIAAFQEGRNDIRSPPASPGTQSTGEKGESTDSELFCWAKRPRQCNRKLQAGGDV</sequence>
<feature type="region of interest" description="Disordered" evidence="1">
    <location>
        <begin position="424"/>
        <end position="447"/>
    </location>
</feature>
<dbReference type="Proteomes" id="UP000219602">
    <property type="component" value="Chromosome RC"/>
</dbReference>
<gene>
    <name evidence="3" type="ORF">AU210_016088</name>
</gene>
<protein>
    <submittedName>
        <fullName evidence="3">Uncharacterized protein</fullName>
    </submittedName>
</protein>
<evidence type="ECO:0000313" key="3">
    <source>
        <dbReference type="EMBL" id="PCD22299.1"/>
    </source>
</evidence>
<reference evidence="3 4" key="2">
    <citation type="journal article" date="2017" name="Sci. Rep.">
        <title>A mobile pathogenicity chromosome in Fusarium oxysporum for infection of multiple cucurbit species.</title>
        <authorList>
            <person name="van Dam P."/>
            <person name="Fokkens L."/>
            <person name="Ayukawa Y."/>
            <person name="van der Gragt M."/>
            <person name="Ter Horst A."/>
            <person name="Brankovics B."/>
            <person name="Houterman P.M."/>
            <person name="Arie T."/>
            <person name="Rep M."/>
        </authorList>
    </citation>
    <scope>NUCLEOTIDE SEQUENCE [LARGE SCALE GENOMIC DNA]</scope>
    <source>
        <strain evidence="3 4">Forc016</strain>
    </source>
</reference>
<dbReference type="EMBL" id="MABQ02000012">
    <property type="protein sequence ID" value="PCD22299.1"/>
    <property type="molecule type" value="Genomic_DNA"/>
</dbReference>
<evidence type="ECO:0000256" key="1">
    <source>
        <dbReference type="SAM" id="MobiDB-lite"/>
    </source>
</evidence>
<keyword evidence="2" id="KW-0812">Transmembrane</keyword>
<comment type="caution">
    <text evidence="3">The sequence shown here is derived from an EMBL/GenBank/DDBJ whole genome shotgun (WGS) entry which is preliminary data.</text>
</comment>
<dbReference type="AlphaFoldDB" id="A0A2H3GBH8"/>
<dbReference type="Gene3D" id="1.20.58.340">
    <property type="entry name" value="Magnesium transport protein CorA, transmembrane region"/>
    <property type="match status" value="1"/>
</dbReference>
<feature type="transmembrane region" description="Helical" evidence="2">
    <location>
        <begin position="347"/>
        <end position="369"/>
    </location>
</feature>
<keyword evidence="2" id="KW-1133">Transmembrane helix</keyword>
<proteinExistence type="predicted"/>
<keyword evidence="2" id="KW-0472">Membrane</keyword>
<dbReference type="STRING" id="327505.A0A2H3GBH8"/>
<reference evidence="3 4" key="1">
    <citation type="journal article" date="2016" name="Environ. Microbiol.">
        <title>Effector profiles distinguish formae speciales of Fusarium oxysporum.</title>
        <authorList>
            <person name="van Dam P."/>
            <person name="Fokkens L."/>
            <person name="Schmidt S.M."/>
            <person name="Linmans J.H."/>
            <person name="Kistler H.C."/>
            <person name="Ma L.J."/>
            <person name="Rep M."/>
        </authorList>
    </citation>
    <scope>NUCLEOTIDE SEQUENCE [LARGE SCALE GENOMIC DNA]</scope>
    <source>
        <strain evidence="3 4">Forc016</strain>
    </source>
</reference>
<accession>A0A2H3GBH8</accession>
<evidence type="ECO:0000313" key="4">
    <source>
        <dbReference type="Proteomes" id="UP000219602"/>
    </source>
</evidence>
<evidence type="ECO:0000256" key="2">
    <source>
        <dbReference type="SAM" id="Phobius"/>
    </source>
</evidence>
<name>A0A2H3GBH8_FUSOX</name>